<feature type="transmembrane region" description="Helical" evidence="1">
    <location>
        <begin position="124"/>
        <end position="145"/>
    </location>
</feature>
<dbReference type="EMBL" id="JAUEPN010000002">
    <property type="protein sequence ID" value="KAK3299538.1"/>
    <property type="molecule type" value="Genomic_DNA"/>
</dbReference>
<sequence length="173" mass="19650">MANTQSATNNQRQTSFSRFLALLLEIPVLGVLIHISVNEHRTSVVKLFGVVLAILVNAIQLYALPPTLPAKSNNPLHFFPSPWSVLWDMVIMVLMGASILYDWIDSWSRFEDGHPVQYTTLFTAQFYLVYAVLATHGFLIFASVYRIYGLYVARQEEHQGAHVEQPVRMDNLV</sequence>
<gene>
    <name evidence="2" type="ORF">B0H64DRAFT_430529</name>
</gene>
<feature type="transmembrane region" description="Helical" evidence="1">
    <location>
        <begin position="19"/>
        <end position="37"/>
    </location>
</feature>
<dbReference type="GeneID" id="87842883"/>
<keyword evidence="1" id="KW-0472">Membrane</keyword>
<evidence type="ECO:0000313" key="2">
    <source>
        <dbReference type="EMBL" id="KAK3299538.1"/>
    </source>
</evidence>
<dbReference type="AlphaFoldDB" id="A0AAE0LVX5"/>
<feature type="transmembrane region" description="Helical" evidence="1">
    <location>
        <begin position="85"/>
        <end position="104"/>
    </location>
</feature>
<keyword evidence="3" id="KW-1185">Reference proteome</keyword>
<dbReference type="Proteomes" id="UP001278766">
    <property type="component" value="Unassembled WGS sequence"/>
</dbReference>
<protein>
    <submittedName>
        <fullName evidence="2">Uncharacterized protein</fullName>
    </submittedName>
</protein>
<evidence type="ECO:0000313" key="3">
    <source>
        <dbReference type="Proteomes" id="UP001278766"/>
    </source>
</evidence>
<keyword evidence="1" id="KW-0812">Transmembrane</keyword>
<dbReference type="RefSeq" id="XP_062663052.1">
    <property type="nucleotide sequence ID" value="XM_062805935.1"/>
</dbReference>
<keyword evidence="1" id="KW-1133">Transmembrane helix</keyword>
<reference evidence="2" key="2">
    <citation type="submission" date="2023-06" db="EMBL/GenBank/DDBJ databases">
        <authorList>
            <consortium name="Lawrence Berkeley National Laboratory"/>
            <person name="Haridas S."/>
            <person name="Hensen N."/>
            <person name="Bonometti L."/>
            <person name="Westerberg I."/>
            <person name="Brannstrom I.O."/>
            <person name="Guillou S."/>
            <person name="Cros-Aarteil S."/>
            <person name="Calhoun S."/>
            <person name="Kuo A."/>
            <person name="Mondo S."/>
            <person name="Pangilinan J."/>
            <person name="Riley R."/>
            <person name="Labutti K."/>
            <person name="Andreopoulos B."/>
            <person name="Lipzen A."/>
            <person name="Chen C."/>
            <person name="Yanf M."/>
            <person name="Daum C."/>
            <person name="Ng V."/>
            <person name="Clum A."/>
            <person name="Steindorff A."/>
            <person name="Ohm R."/>
            <person name="Martin F."/>
            <person name="Silar P."/>
            <person name="Natvig D."/>
            <person name="Lalanne C."/>
            <person name="Gautier V."/>
            <person name="Ament-Velasquez S.L."/>
            <person name="Kruys A."/>
            <person name="Hutchinson M.I."/>
            <person name="Powell A.J."/>
            <person name="Barry K."/>
            <person name="Miller A.N."/>
            <person name="Grigoriev I.V."/>
            <person name="Debuchy R."/>
            <person name="Gladieux P."/>
            <person name="Thoren M.H."/>
            <person name="Johannesson H."/>
        </authorList>
    </citation>
    <scope>NUCLEOTIDE SEQUENCE</scope>
    <source>
        <strain evidence="2">CBS 168.71</strain>
    </source>
</reference>
<organism evidence="2 3">
    <name type="scientific">Chaetomium fimeti</name>
    <dbReference type="NCBI Taxonomy" id="1854472"/>
    <lineage>
        <taxon>Eukaryota</taxon>
        <taxon>Fungi</taxon>
        <taxon>Dikarya</taxon>
        <taxon>Ascomycota</taxon>
        <taxon>Pezizomycotina</taxon>
        <taxon>Sordariomycetes</taxon>
        <taxon>Sordariomycetidae</taxon>
        <taxon>Sordariales</taxon>
        <taxon>Chaetomiaceae</taxon>
        <taxon>Chaetomium</taxon>
    </lineage>
</organism>
<feature type="transmembrane region" description="Helical" evidence="1">
    <location>
        <begin position="43"/>
        <end position="64"/>
    </location>
</feature>
<accession>A0AAE0LVX5</accession>
<proteinExistence type="predicted"/>
<reference evidence="2" key="1">
    <citation type="journal article" date="2023" name="Mol. Phylogenet. Evol.">
        <title>Genome-scale phylogeny and comparative genomics of the fungal order Sordariales.</title>
        <authorList>
            <person name="Hensen N."/>
            <person name="Bonometti L."/>
            <person name="Westerberg I."/>
            <person name="Brannstrom I.O."/>
            <person name="Guillou S."/>
            <person name="Cros-Aarteil S."/>
            <person name="Calhoun S."/>
            <person name="Haridas S."/>
            <person name="Kuo A."/>
            <person name="Mondo S."/>
            <person name="Pangilinan J."/>
            <person name="Riley R."/>
            <person name="LaButti K."/>
            <person name="Andreopoulos B."/>
            <person name="Lipzen A."/>
            <person name="Chen C."/>
            <person name="Yan M."/>
            <person name="Daum C."/>
            <person name="Ng V."/>
            <person name="Clum A."/>
            <person name="Steindorff A."/>
            <person name="Ohm R.A."/>
            <person name="Martin F."/>
            <person name="Silar P."/>
            <person name="Natvig D.O."/>
            <person name="Lalanne C."/>
            <person name="Gautier V."/>
            <person name="Ament-Velasquez S.L."/>
            <person name="Kruys A."/>
            <person name="Hutchinson M.I."/>
            <person name="Powell A.J."/>
            <person name="Barry K."/>
            <person name="Miller A.N."/>
            <person name="Grigoriev I.V."/>
            <person name="Debuchy R."/>
            <person name="Gladieux P."/>
            <person name="Hiltunen Thoren M."/>
            <person name="Johannesson H."/>
        </authorList>
    </citation>
    <scope>NUCLEOTIDE SEQUENCE</scope>
    <source>
        <strain evidence="2">CBS 168.71</strain>
    </source>
</reference>
<name>A0AAE0LVX5_9PEZI</name>
<evidence type="ECO:0000256" key="1">
    <source>
        <dbReference type="SAM" id="Phobius"/>
    </source>
</evidence>
<comment type="caution">
    <text evidence="2">The sequence shown here is derived from an EMBL/GenBank/DDBJ whole genome shotgun (WGS) entry which is preliminary data.</text>
</comment>